<evidence type="ECO:0000313" key="4">
    <source>
        <dbReference type="Proteomes" id="UP000257323"/>
    </source>
</evidence>
<dbReference type="InterPro" id="IPR029068">
    <property type="entry name" value="Glyas_Bleomycin-R_OHBP_Dase"/>
</dbReference>
<sequence>MKSIRLLIIILVIFAAGVVWGRISRGTPAGPLGTDQVVQVGIVVKDIEKASRAYAEILGLDVPQWFLTDTVDKAHTEFRGKPSEARAKLAFFQLKNITIELIEPVGGPSTWREFLDQHGEGVHHLAFEVKGMDEKLKLLAGLGIPLIQKGDYEGGRYAYVDGTRSLAVILELLENF</sequence>
<dbReference type="GO" id="GO:0004493">
    <property type="term" value="F:methylmalonyl-CoA epimerase activity"/>
    <property type="evidence" value="ECO:0007669"/>
    <property type="project" value="TreeGrafter"/>
</dbReference>
<reference evidence="3 4" key="1">
    <citation type="submission" date="2018-08" db="EMBL/GenBank/DDBJ databases">
        <title>Genome analysis of the thermophilic bacterium of the candidate phylum Aminicenantes from deep subsurface aquifer revealed its physiology and ecological role.</title>
        <authorList>
            <person name="Kadnikov V.V."/>
            <person name="Mardanov A.V."/>
            <person name="Beletsky A.V."/>
            <person name="Karnachuk O.V."/>
            <person name="Ravin N.V."/>
        </authorList>
    </citation>
    <scope>NUCLEOTIDE SEQUENCE [LARGE SCALE GENOMIC DNA]</scope>
    <source>
        <strain evidence="3">BY38</strain>
    </source>
</reference>
<gene>
    <name evidence="3" type="ORF">OP8BY_1018</name>
</gene>
<dbReference type="Proteomes" id="UP000257323">
    <property type="component" value="Unassembled WGS sequence"/>
</dbReference>
<accession>A0A3E2BR24</accession>
<dbReference type="PROSITE" id="PS51819">
    <property type="entry name" value="VOC"/>
    <property type="match status" value="1"/>
</dbReference>
<evidence type="ECO:0000259" key="2">
    <source>
        <dbReference type="PROSITE" id="PS51819"/>
    </source>
</evidence>
<comment type="caution">
    <text evidence="3">The sequence shown here is derived from an EMBL/GenBank/DDBJ whole genome shotgun (WGS) entry which is preliminary data.</text>
</comment>
<dbReference type="GO" id="GO:0046872">
    <property type="term" value="F:metal ion binding"/>
    <property type="evidence" value="ECO:0007669"/>
    <property type="project" value="UniProtKB-KW"/>
</dbReference>
<dbReference type="PANTHER" id="PTHR43048">
    <property type="entry name" value="METHYLMALONYL-COA EPIMERASE"/>
    <property type="match status" value="1"/>
</dbReference>
<feature type="domain" description="VOC" evidence="2">
    <location>
        <begin position="36"/>
        <end position="175"/>
    </location>
</feature>
<dbReference type="AlphaFoldDB" id="A0A3E2BR24"/>
<evidence type="ECO:0000313" key="3">
    <source>
        <dbReference type="EMBL" id="RFT17076.1"/>
    </source>
</evidence>
<dbReference type="GO" id="GO:0046491">
    <property type="term" value="P:L-methylmalonyl-CoA metabolic process"/>
    <property type="evidence" value="ECO:0007669"/>
    <property type="project" value="TreeGrafter"/>
</dbReference>
<dbReference type="EMBL" id="QUAH01000001">
    <property type="protein sequence ID" value="RFT17076.1"/>
    <property type="molecule type" value="Genomic_DNA"/>
</dbReference>
<dbReference type="Pfam" id="PF13669">
    <property type="entry name" value="Glyoxalase_4"/>
    <property type="match status" value="1"/>
</dbReference>
<dbReference type="GO" id="GO:0016829">
    <property type="term" value="F:lyase activity"/>
    <property type="evidence" value="ECO:0007669"/>
    <property type="project" value="UniProtKB-KW"/>
</dbReference>
<keyword evidence="3" id="KW-0456">Lyase</keyword>
<keyword evidence="1" id="KW-0479">Metal-binding</keyword>
<dbReference type="Gene3D" id="3.10.180.10">
    <property type="entry name" value="2,3-Dihydroxybiphenyl 1,2-Dioxygenase, domain 1"/>
    <property type="match status" value="1"/>
</dbReference>
<proteinExistence type="predicted"/>
<dbReference type="InterPro" id="IPR037523">
    <property type="entry name" value="VOC_core"/>
</dbReference>
<dbReference type="InterPro" id="IPR051785">
    <property type="entry name" value="MMCE/EMCE_epimerase"/>
</dbReference>
<dbReference type="PANTHER" id="PTHR43048:SF3">
    <property type="entry name" value="METHYLMALONYL-COA EPIMERASE, MITOCHONDRIAL"/>
    <property type="match status" value="1"/>
</dbReference>
<dbReference type="SUPFAM" id="SSF54593">
    <property type="entry name" value="Glyoxalase/Bleomycin resistance protein/Dihydroxybiphenyl dioxygenase"/>
    <property type="match status" value="1"/>
</dbReference>
<protein>
    <submittedName>
        <fullName evidence="3">Lactoylglutathione lyase and related lyase</fullName>
    </submittedName>
</protein>
<organism evidence="3 4">
    <name type="scientific">Candidatus Saccharicenans subterraneus</name>
    <dbReference type="NCBI Taxonomy" id="2508984"/>
    <lineage>
        <taxon>Bacteria</taxon>
        <taxon>Candidatus Aminicenantota</taxon>
        <taxon>Candidatus Aminicenantia</taxon>
        <taxon>Candidatus Aminicenantales</taxon>
        <taxon>Candidatus Saccharicenantaceae</taxon>
        <taxon>Candidatus Saccharicenans</taxon>
    </lineage>
</organism>
<name>A0A3E2BR24_9BACT</name>
<evidence type="ECO:0000256" key="1">
    <source>
        <dbReference type="ARBA" id="ARBA00022723"/>
    </source>
</evidence>